<accession>A0A3B1B6F3</accession>
<dbReference type="EMBL" id="UOFY01000018">
    <property type="protein sequence ID" value="VAX07614.1"/>
    <property type="molecule type" value="Genomic_DNA"/>
</dbReference>
<name>A0A3B1B6F3_9ZZZZ</name>
<protein>
    <submittedName>
        <fullName evidence="1">Uncharacterized protein</fullName>
    </submittedName>
</protein>
<sequence>MQPGVAISPAGRVLELSLPLSIDLGDRSLIAQLNNGDHRHLNRGLYAVVLRYAEDKTDIAEVFPQDLGASRTAQYDLITESVQLGLVALSQPLPQQSWLAIRANLIREYLGDGQASGIIPENSVALGVLAIREDQPKWLDADLLRHPLRAALNQGDIQQDLARHYETLFKDVMDYRRSGSLGSDFAASEYFHLLPPVGSLPKEAINPKKGRQGYFPENYRVWTAPIRMSDLELVRKESMRLPPIDLSLNEPVDVIVLAPLSNRDYGYYSRRLEREFDPNVGRLPHLDLLRLRLYPRRPIHELDTDEATWRSIWGRVQDQSLLYIRRPTRAAETAISGIVLARGMTLPEPIEPAEPTPADSGGMIQDEDTVFLNRINFQQISLQRPPQNATGEEALSYLIAEFGDNAVVVKACLKILLRIEHRYDALIWQTLLVLARAEILDVFLDDLTTEQASDAVTSSAVVTVGTSHGLDATLLNAWQALDAS</sequence>
<evidence type="ECO:0000313" key="1">
    <source>
        <dbReference type="EMBL" id="VAX07614.1"/>
    </source>
</evidence>
<reference evidence="1" key="1">
    <citation type="submission" date="2018-06" db="EMBL/GenBank/DDBJ databases">
        <authorList>
            <person name="Zhirakovskaya E."/>
        </authorList>
    </citation>
    <scope>NUCLEOTIDE SEQUENCE</scope>
</reference>
<gene>
    <name evidence="1" type="ORF">MNBD_GAMMA25-976</name>
</gene>
<proteinExistence type="predicted"/>
<dbReference type="AlphaFoldDB" id="A0A3B1B6F3"/>
<organism evidence="1">
    <name type="scientific">hydrothermal vent metagenome</name>
    <dbReference type="NCBI Taxonomy" id="652676"/>
    <lineage>
        <taxon>unclassified sequences</taxon>
        <taxon>metagenomes</taxon>
        <taxon>ecological metagenomes</taxon>
    </lineage>
</organism>